<dbReference type="SUPFAM" id="SSF52172">
    <property type="entry name" value="CheY-like"/>
    <property type="match status" value="1"/>
</dbReference>
<keyword evidence="7" id="KW-1185">Reference proteome</keyword>
<dbReference type="Gene3D" id="3.20.20.450">
    <property type="entry name" value="EAL domain"/>
    <property type="match status" value="1"/>
</dbReference>
<feature type="modified residue" description="4-aspartylphosphate" evidence="1">
    <location>
        <position position="70"/>
    </location>
</feature>
<evidence type="ECO:0000256" key="1">
    <source>
        <dbReference type="PROSITE-ProRule" id="PRU00169"/>
    </source>
</evidence>
<dbReference type="InterPro" id="IPR001633">
    <property type="entry name" value="EAL_dom"/>
</dbReference>
<dbReference type="SUPFAM" id="SSF141868">
    <property type="entry name" value="EAL domain-like"/>
    <property type="match status" value="1"/>
</dbReference>
<dbReference type="Pfam" id="PF08447">
    <property type="entry name" value="PAS_3"/>
    <property type="match status" value="1"/>
</dbReference>
<dbReference type="PROSITE" id="PS50110">
    <property type="entry name" value="RESPONSE_REGULATORY"/>
    <property type="match status" value="1"/>
</dbReference>
<dbReference type="InterPro" id="IPR001789">
    <property type="entry name" value="Sig_transdc_resp-reg_receiver"/>
</dbReference>
<dbReference type="AlphaFoldDB" id="A0A4Q1AZJ8"/>
<dbReference type="InterPro" id="IPR050706">
    <property type="entry name" value="Cyclic-di-GMP_PDE-like"/>
</dbReference>
<evidence type="ECO:0000313" key="6">
    <source>
        <dbReference type="EMBL" id="RXK13219.1"/>
    </source>
</evidence>
<dbReference type="OrthoDB" id="9790732at2"/>
<organism evidence="6 7">
    <name type="scientific">Halarcobacter mediterraneus</name>
    <dbReference type="NCBI Taxonomy" id="2023153"/>
    <lineage>
        <taxon>Bacteria</taxon>
        <taxon>Pseudomonadati</taxon>
        <taxon>Campylobacterota</taxon>
        <taxon>Epsilonproteobacteria</taxon>
        <taxon>Campylobacterales</taxon>
        <taxon>Arcobacteraceae</taxon>
        <taxon>Halarcobacter</taxon>
    </lineage>
</organism>
<sequence>MINKFNLEELKNKAQKIKLLYAEDDPAIMKSIVGLLESIFKKQNIITAKDGQEALEKFQEEGNIDLIITDINMPKMTGINLIEEIRKFNIDIPTIIISAYDNKNLINDAIRAGIDGFIFKPLEIEQFYQTLKKVIEKCNLIKENKKNLIILKQYQDITNKSAIISKTDPRGVITFVNENFCEISGYTEEELVGNNHSIVRHPDNPKELFTELWQTIRVEKRPWTGIIKNLSKDGKSYFVKSTIKPILDHNGEIIEYMALRDNVTQIMSERRQLIASLESCNKVFLALIQIENFDILDKFYDNKSIEKIEEIYGDTIIGLLPKEAQIFEKIYKLGDGLFALSCDYSRLEKINKPINNLLSELIINTKQETIRFENIEYDISIIASYCIGEKNIYENAKYGIEKAIESNISLLFANNLVEEAQKTAQRNIETIHMVKKALDNYKIVSFFQPIVENKTQKIIKYESLVRLINEEGETISPFFFLDVSKKGAYYTKITNRVIESSFNVLEHIKHNVSINLSVLDIENNSIRKKIIELISKEKYKGRITFELLEDENIKDFTTIKNFISQVKEIGNVKIAIDDFGSGYSNFERLLEYTPDILKIDGSLIKNIETDTFSRNLVETIVSFAKKQNIETVAEYVENENIYKILKEMGVDYSQGYYFGKPEKII</sequence>
<dbReference type="PROSITE" id="PS50883">
    <property type="entry name" value="EAL"/>
    <property type="match status" value="1"/>
</dbReference>
<dbReference type="CDD" id="cd17536">
    <property type="entry name" value="REC_YesN-like"/>
    <property type="match status" value="1"/>
</dbReference>
<feature type="domain" description="PAS" evidence="3">
    <location>
        <begin position="168"/>
        <end position="219"/>
    </location>
</feature>
<dbReference type="SUPFAM" id="SSF55785">
    <property type="entry name" value="PYP-like sensor domain (PAS domain)"/>
    <property type="match status" value="1"/>
</dbReference>
<dbReference type="InterPro" id="IPR000014">
    <property type="entry name" value="PAS"/>
</dbReference>
<dbReference type="SMART" id="SM00448">
    <property type="entry name" value="REC"/>
    <property type="match status" value="1"/>
</dbReference>
<dbReference type="Gene3D" id="3.40.50.2300">
    <property type="match status" value="1"/>
</dbReference>
<dbReference type="EMBL" id="NXIE01000002">
    <property type="protein sequence ID" value="RXK13219.1"/>
    <property type="molecule type" value="Genomic_DNA"/>
</dbReference>
<keyword evidence="1" id="KW-0597">Phosphoprotein</keyword>
<dbReference type="PROSITE" id="PS50113">
    <property type="entry name" value="PAC"/>
    <property type="match status" value="1"/>
</dbReference>
<comment type="caution">
    <text evidence="6">The sequence shown here is derived from an EMBL/GenBank/DDBJ whole genome shotgun (WGS) entry which is preliminary data.</text>
</comment>
<reference evidence="6 7" key="1">
    <citation type="submission" date="2017-09" db="EMBL/GenBank/DDBJ databases">
        <title>Genomics of the genus Arcobacter.</title>
        <authorList>
            <person name="Perez-Cataluna A."/>
            <person name="Figueras M.J."/>
            <person name="Salas-Masso N."/>
        </authorList>
    </citation>
    <scope>NUCLEOTIDE SEQUENCE [LARGE SCALE GENOMIC DNA]</scope>
    <source>
        <strain evidence="6 7">F156-34</strain>
    </source>
</reference>
<dbReference type="InterPro" id="IPR000700">
    <property type="entry name" value="PAS-assoc_C"/>
</dbReference>
<feature type="domain" description="EAL" evidence="5">
    <location>
        <begin position="427"/>
        <end position="665"/>
    </location>
</feature>
<evidence type="ECO:0000259" key="4">
    <source>
        <dbReference type="PROSITE" id="PS50113"/>
    </source>
</evidence>
<evidence type="ECO:0000259" key="3">
    <source>
        <dbReference type="PROSITE" id="PS50112"/>
    </source>
</evidence>
<evidence type="ECO:0000313" key="7">
    <source>
        <dbReference type="Proteomes" id="UP000289718"/>
    </source>
</evidence>
<feature type="domain" description="Response regulatory" evidence="2">
    <location>
        <begin position="18"/>
        <end position="135"/>
    </location>
</feature>
<dbReference type="InterPro" id="IPR035919">
    <property type="entry name" value="EAL_sf"/>
</dbReference>
<protein>
    <recommendedName>
        <fullName evidence="8">Diguanylate cyclase</fullName>
    </recommendedName>
</protein>
<dbReference type="RefSeq" id="WP_129061040.1">
    <property type="nucleotide sequence ID" value="NZ_NXIE01000002.1"/>
</dbReference>
<feature type="domain" description="PAC" evidence="4">
    <location>
        <begin position="221"/>
        <end position="275"/>
    </location>
</feature>
<accession>A0A4Q1AZJ8</accession>
<dbReference type="InterPro" id="IPR013655">
    <property type="entry name" value="PAS_fold_3"/>
</dbReference>
<dbReference type="PANTHER" id="PTHR33121:SF71">
    <property type="entry name" value="OXYGEN SENSOR PROTEIN DOSP"/>
    <property type="match status" value="1"/>
</dbReference>
<dbReference type="InterPro" id="IPR035965">
    <property type="entry name" value="PAS-like_dom_sf"/>
</dbReference>
<dbReference type="CDD" id="cd00130">
    <property type="entry name" value="PAS"/>
    <property type="match status" value="1"/>
</dbReference>
<dbReference type="SMART" id="SM00052">
    <property type="entry name" value="EAL"/>
    <property type="match status" value="1"/>
</dbReference>
<dbReference type="SMART" id="SM00091">
    <property type="entry name" value="PAS"/>
    <property type="match status" value="1"/>
</dbReference>
<proteinExistence type="predicted"/>
<dbReference type="GO" id="GO:0000160">
    <property type="term" value="P:phosphorelay signal transduction system"/>
    <property type="evidence" value="ECO:0007669"/>
    <property type="project" value="InterPro"/>
</dbReference>
<dbReference type="CDD" id="cd01948">
    <property type="entry name" value="EAL"/>
    <property type="match status" value="1"/>
</dbReference>
<dbReference type="PANTHER" id="PTHR33121">
    <property type="entry name" value="CYCLIC DI-GMP PHOSPHODIESTERASE PDEF"/>
    <property type="match status" value="1"/>
</dbReference>
<dbReference type="Gene3D" id="3.30.450.20">
    <property type="entry name" value="PAS domain"/>
    <property type="match status" value="1"/>
</dbReference>
<gene>
    <name evidence="6" type="ORF">CP965_05315</name>
</gene>
<dbReference type="GO" id="GO:0071111">
    <property type="term" value="F:cyclic-guanylate-specific phosphodiesterase activity"/>
    <property type="evidence" value="ECO:0007669"/>
    <property type="project" value="InterPro"/>
</dbReference>
<dbReference type="NCBIfam" id="TIGR00229">
    <property type="entry name" value="sensory_box"/>
    <property type="match status" value="1"/>
</dbReference>
<name>A0A4Q1AZJ8_9BACT</name>
<dbReference type="Pfam" id="PF00072">
    <property type="entry name" value="Response_reg"/>
    <property type="match status" value="1"/>
</dbReference>
<evidence type="ECO:0008006" key="8">
    <source>
        <dbReference type="Google" id="ProtNLM"/>
    </source>
</evidence>
<dbReference type="Pfam" id="PF00563">
    <property type="entry name" value="EAL"/>
    <property type="match status" value="1"/>
</dbReference>
<dbReference type="InterPro" id="IPR011006">
    <property type="entry name" value="CheY-like_superfamily"/>
</dbReference>
<dbReference type="PROSITE" id="PS50112">
    <property type="entry name" value="PAS"/>
    <property type="match status" value="1"/>
</dbReference>
<dbReference type="Proteomes" id="UP000289718">
    <property type="component" value="Unassembled WGS sequence"/>
</dbReference>
<evidence type="ECO:0000259" key="2">
    <source>
        <dbReference type="PROSITE" id="PS50110"/>
    </source>
</evidence>
<evidence type="ECO:0000259" key="5">
    <source>
        <dbReference type="PROSITE" id="PS50883"/>
    </source>
</evidence>